<dbReference type="OrthoDB" id="121597at2"/>
<comment type="caution">
    <text evidence="2">The sequence shown here is derived from an EMBL/GenBank/DDBJ whole genome shotgun (WGS) entry which is preliminary data.</text>
</comment>
<accession>A0A2C7A5B8</accession>
<dbReference type="InterPro" id="IPR007712">
    <property type="entry name" value="RelE/ParE_toxin"/>
</dbReference>
<dbReference type="InterPro" id="IPR035093">
    <property type="entry name" value="RelE/ParE_toxin_dom_sf"/>
</dbReference>
<evidence type="ECO:0000313" key="3">
    <source>
        <dbReference type="Proteomes" id="UP000223527"/>
    </source>
</evidence>
<dbReference type="AlphaFoldDB" id="A0A2C7A5B8"/>
<name>A0A2C7A5B8_9PROT</name>
<evidence type="ECO:0000256" key="1">
    <source>
        <dbReference type="ARBA" id="ARBA00022649"/>
    </source>
</evidence>
<gene>
    <name evidence="2" type="ORF">CR162_08900</name>
</gene>
<protein>
    <submittedName>
        <fullName evidence="2">Plasmid stabilization protein</fullName>
    </submittedName>
</protein>
<dbReference type="Gene3D" id="3.30.2310.20">
    <property type="entry name" value="RelE-like"/>
    <property type="match status" value="1"/>
</dbReference>
<keyword evidence="3" id="KW-1185">Reference proteome</keyword>
<dbReference type="Pfam" id="PF05016">
    <property type="entry name" value="ParE_toxin"/>
    <property type="match status" value="1"/>
</dbReference>
<reference evidence="2 3" key="1">
    <citation type="submission" date="2017-10" db="EMBL/GenBank/DDBJ databases">
        <authorList>
            <person name="Banno H."/>
            <person name="Chua N.-H."/>
        </authorList>
    </citation>
    <scope>NUCLEOTIDE SEQUENCE [LARGE SCALE GENOMIC DNA]</scope>
    <source>
        <strain evidence="2 3">YW11</strain>
    </source>
</reference>
<organism evidence="2 3">
    <name type="scientific">Teichococcus rhizosphaerae</name>
    <dbReference type="NCBI Taxonomy" id="1335062"/>
    <lineage>
        <taxon>Bacteria</taxon>
        <taxon>Pseudomonadati</taxon>
        <taxon>Pseudomonadota</taxon>
        <taxon>Alphaproteobacteria</taxon>
        <taxon>Acetobacterales</taxon>
        <taxon>Roseomonadaceae</taxon>
        <taxon>Roseomonas</taxon>
    </lineage>
</organism>
<keyword evidence="1" id="KW-1277">Toxin-antitoxin system</keyword>
<dbReference type="EMBL" id="PDNU01000012">
    <property type="protein sequence ID" value="PHK95278.1"/>
    <property type="molecule type" value="Genomic_DNA"/>
</dbReference>
<dbReference type="RefSeq" id="WP_099095192.1">
    <property type="nucleotide sequence ID" value="NZ_PDNU01000012.1"/>
</dbReference>
<sequence length="95" mass="10379">MAVLTWLPEAVGALERLLLLLHDKNPEAARRAAHTVARAADRLVEGCIGRPLADGTARRELVVPFAGAAFGLRYRVEETGAVVVLRVWHGEEERA</sequence>
<evidence type="ECO:0000313" key="2">
    <source>
        <dbReference type="EMBL" id="PHK95278.1"/>
    </source>
</evidence>
<proteinExistence type="predicted"/>
<dbReference type="Proteomes" id="UP000223527">
    <property type="component" value="Unassembled WGS sequence"/>
</dbReference>